<dbReference type="SMR" id="A0A1S3CAT6"/>
<dbReference type="OrthoDB" id="408631at2759"/>
<feature type="domain" description="Alpha/beta hydrolase fold-3" evidence="2">
    <location>
        <begin position="98"/>
        <end position="316"/>
    </location>
</feature>
<organism evidence="4 5">
    <name type="scientific">Cucumis melo</name>
    <name type="common">Muskmelon</name>
    <dbReference type="NCBI Taxonomy" id="3656"/>
    <lineage>
        <taxon>Eukaryota</taxon>
        <taxon>Viridiplantae</taxon>
        <taxon>Streptophyta</taxon>
        <taxon>Embryophyta</taxon>
        <taxon>Tracheophyta</taxon>
        <taxon>Spermatophyta</taxon>
        <taxon>Magnoliopsida</taxon>
        <taxon>eudicotyledons</taxon>
        <taxon>Gunneridae</taxon>
        <taxon>Pentapetalae</taxon>
        <taxon>rosids</taxon>
        <taxon>fabids</taxon>
        <taxon>Cucurbitales</taxon>
        <taxon>Cucurbitaceae</taxon>
        <taxon>Benincaseae</taxon>
        <taxon>Cucumis</taxon>
    </lineage>
</organism>
<dbReference type="KEGG" id="cmo:103498754"/>
<evidence type="ECO:0000313" key="4">
    <source>
        <dbReference type="Proteomes" id="UP001652600"/>
    </source>
</evidence>
<dbReference type="InParanoid" id="A0A1S3CAT6"/>
<proteinExistence type="inferred from homology"/>
<dbReference type="SUPFAM" id="SSF53474">
    <property type="entry name" value="alpha/beta-Hydrolases"/>
    <property type="match status" value="1"/>
</dbReference>
<dbReference type="PANTHER" id="PTHR23024:SF24">
    <property type="entry name" value="ALPHA_BETA HYDROLASE FOLD-3 DOMAIN-CONTAINING PROTEIN"/>
    <property type="match status" value="1"/>
</dbReference>
<evidence type="ECO:0000313" key="3">
    <source>
        <dbReference type="EnsemblPlants" id="MELO3C022130.2.1"/>
    </source>
</evidence>
<dbReference type="GO" id="GO:0009860">
    <property type="term" value="P:pollen tube growth"/>
    <property type="evidence" value="ECO:0007669"/>
    <property type="project" value="TreeGrafter"/>
</dbReference>
<dbReference type="eggNOG" id="KOG1515">
    <property type="taxonomic scope" value="Eukaryota"/>
</dbReference>
<name>A0A1S3CAT6_CUCME</name>
<dbReference type="PANTHER" id="PTHR23024">
    <property type="entry name" value="ARYLACETAMIDE DEACETYLASE"/>
    <property type="match status" value="1"/>
</dbReference>
<evidence type="ECO:0000313" key="5">
    <source>
        <dbReference type="RefSeq" id="XP_008459712.1"/>
    </source>
</evidence>
<dbReference type="GO" id="GO:0052689">
    <property type="term" value="F:carboxylic ester hydrolase activity"/>
    <property type="evidence" value="ECO:0007669"/>
    <property type="project" value="TreeGrafter"/>
</dbReference>
<dbReference type="EnsemblPlants" id="MELO3C022130.2.1">
    <property type="protein sequence ID" value="MELO3C022130.2.1"/>
    <property type="gene ID" value="MELO3C022130.2"/>
</dbReference>
<gene>
    <name evidence="5" type="primary">LOC103498754</name>
    <name evidence="3" type="synonym">103498754</name>
</gene>
<reference evidence="3" key="1">
    <citation type="submission" date="2023-03" db="UniProtKB">
        <authorList>
            <consortium name="EnsemblPlants"/>
        </authorList>
    </citation>
    <scope>IDENTIFICATION</scope>
</reference>
<dbReference type="Pfam" id="PF07859">
    <property type="entry name" value="Abhydrolase_3"/>
    <property type="match status" value="1"/>
</dbReference>
<evidence type="ECO:0000259" key="2">
    <source>
        <dbReference type="Pfam" id="PF07859"/>
    </source>
</evidence>
<reference evidence="5" key="2">
    <citation type="submission" date="2025-04" db="UniProtKB">
        <authorList>
            <consortium name="RefSeq"/>
        </authorList>
    </citation>
    <scope>IDENTIFICATION</scope>
</reference>
<protein>
    <submittedName>
        <fullName evidence="5">Probable carboxylesterase 18</fullName>
    </submittedName>
</protein>
<dbReference type="GeneID" id="103498754"/>
<accession>A0A1S3CAT6</accession>
<comment type="similarity">
    <text evidence="1">Belongs to the 'GDXG' lipolytic enzyme family.</text>
</comment>
<dbReference type="InterPro" id="IPR029058">
    <property type="entry name" value="AB_hydrolase_fold"/>
</dbReference>
<evidence type="ECO:0000256" key="1">
    <source>
        <dbReference type="ARBA" id="ARBA00010515"/>
    </source>
</evidence>
<dbReference type="Gramene" id="MELO3C022130.2.1">
    <property type="protein sequence ID" value="MELO3C022130.2.1"/>
    <property type="gene ID" value="MELO3C022130.2"/>
</dbReference>
<dbReference type="Proteomes" id="UP001652600">
    <property type="component" value="Chromosome 9"/>
</dbReference>
<dbReference type="AlphaFoldDB" id="A0A1S3CAT6"/>
<keyword evidence="4" id="KW-1185">Reference proteome</keyword>
<dbReference type="InterPro" id="IPR013094">
    <property type="entry name" value="AB_hydrolase_3"/>
</dbReference>
<dbReference type="InterPro" id="IPR050466">
    <property type="entry name" value="Carboxylest/Gibb_receptor"/>
</dbReference>
<sequence length="353" mass="39927">MSSSSISACEISSSKLPWKHRLLLRIGTIITDACCRSDFTVNRWLSGTLDWKIPPSTKPIDGVSSFDLTIDTSRNLWVRIFNPIIDDEDSNLQSLPLIFYFHGGGFAFSYADSALSHTSAHRFAKQLPAVVISVNYRLAPEFRYPCQYDDGFDALKFIDEVGEEILPAKADLSRCFILGESAGGNLGHHVAVRASEYTLKKVRLVGFIASQPFFGGEERTESEIRLRNQRPLNLRLSDWFWKAFLPEGEDRDHAAANVFGPKGRDVREVMKFPATLVLVGELDLLQDGQRRYYEGLKRMGKEVKMVEFENAIHGFFAFWDLPQYSSMIKEMKDFIATHTQNSIVFASSSSTKK</sequence>
<dbReference type="RefSeq" id="XP_008459712.1">
    <property type="nucleotide sequence ID" value="XM_008461490.1"/>
</dbReference>
<dbReference type="Gene3D" id="3.40.50.1820">
    <property type="entry name" value="alpha/beta hydrolase"/>
    <property type="match status" value="1"/>
</dbReference>